<name>A0A840TJ02_9BACT</name>
<feature type="transmembrane region" description="Helical" evidence="9">
    <location>
        <begin position="153"/>
        <end position="174"/>
    </location>
</feature>
<dbReference type="Pfam" id="PF08448">
    <property type="entry name" value="PAS_4"/>
    <property type="match status" value="1"/>
</dbReference>
<dbReference type="InterPro" id="IPR035965">
    <property type="entry name" value="PAS-like_dom_sf"/>
</dbReference>
<dbReference type="InterPro" id="IPR000014">
    <property type="entry name" value="PAS"/>
</dbReference>
<keyword evidence="9" id="KW-0812">Transmembrane</keyword>
<feature type="domain" description="PAS" evidence="11">
    <location>
        <begin position="263"/>
        <end position="333"/>
    </location>
</feature>
<evidence type="ECO:0000256" key="5">
    <source>
        <dbReference type="ARBA" id="ARBA00022679"/>
    </source>
</evidence>
<keyword evidence="8" id="KW-0175">Coiled coil</keyword>
<dbReference type="GO" id="GO:0030295">
    <property type="term" value="F:protein kinase activator activity"/>
    <property type="evidence" value="ECO:0007669"/>
    <property type="project" value="TreeGrafter"/>
</dbReference>
<dbReference type="SUPFAM" id="SSF55874">
    <property type="entry name" value="ATPase domain of HSP90 chaperone/DNA topoisomerase II/histidine kinase"/>
    <property type="match status" value="1"/>
</dbReference>
<dbReference type="InterPro" id="IPR013656">
    <property type="entry name" value="PAS_4"/>
</dbReference>
<dbReference type="InterPro" id="IPR033417">
    <property type="entry name" value="CHASE8"/>
</dbReference>
<dbReference type="PANTHER" id="PTHR42878">
    <property type="entry name" value="TWO-COMPONENT HISTIDINE KINASE"/>
    <property type="match status" value="1"/>
</dbReference>
<dbReference type="Gene3D" id="3.30.565.10">
    <property type="entry name" value="Histidine kinase-like ATPase, C-terminal domain"/>
    <property type="match status" value="1"/>
</dbReference>
<dbReference type="PROSITE" id="PS50109">
    <property type="entry name" value="HIS_KIN"/>
    <property type="match status" value="1"/>
</dbReference>
<evidence type="ECO:0000256" key="6">
    <source>
        <dbReference type="ARBA" id="ARBA00022777"/>
    </source>
</evidence>
<evidence type="ECO:0000256" key="2">
    <source>
        <dbReference type="ARBA" id="ARBA00004370"/>
    </source>
</evidence>
<dbReference type="SUPFAM" id="SSF47384">
    <property type="entry name" value="Homodimeric domain of signal transducing histidine kinase"/>
    <property type="match status" value="1"/>
</dbReference>
<proteinExistence type="predicted"/>
<feature type="domain" description="Histidine kinase" evidence="10">
    <location>
        <begin position="402"/>
        <end position="626"/>
    </location>
</feature>
<evidence type="ECO:0000256" key="9">
    <source>
        <dbReference type="SAM" id="Phobius"/>
    </source>
</evidence>
<keyword evidence="4" id="KW-0597">Phosphoprotein</keyword>
<comment type="catalytic activity">
    <reaction evidence="1">
        <text>ATP + protein L-histidine = ADP + protein N-phospho-L-histidine.</text>
        <dbReference type="EC" id="2.7.13.3"/>
    </reaction>
</comment>
<dbReference type="PANTHER" id="PTHR42878:SF15">
    <property type="entry name" value="BACTERIOPHYTOCHROME"/>
    <property type="match status" value="1"/>
</dbReference>
<dbReference type="PROSITE" id="PS50112">
    <property type="entry name" value="PAS"/>
    <property type="match status" value="1"/>
</dbReference>
<dbReference type="InterPro" id="IPR005467">
    <property type="entry name" value="His_kinase_dom"/>
</dbReference>
<dbReference type="InterPro" id="IPR003594">
    <property type="entry name" value="HATPase_dom"/>
</dbReference>
<evidence type="ECO:0000256" key="8">
    <source>
        <dbReference type="SAM" id="Coils"/>
    </source>
</evidence>
<dbReference type="SMART" id="SM00388">
    <property type="entry name" value="HisKA"/>
    <property type="match status" value="1"/>
</dbReference>
<dbReference type="SMART" id="SM00304">
    <property type="entry name" value="HAMP"/>
    <property type="match status" value="1"/>
</dbReference>
<dbReference type="Gene3D" id="3.30.450.20">
    <property type="entry name" value="PAS domain"/>
    <property type="match status" value="1"/>
</dbReference>
<evidence type="ECO:0000256" key="1">
    <source>
        <dbReference type="ARBA" id="ARBA00000085"/>
    </source>
</evidence>
<dbReference type="InterPro" id="IPR003660">
    <property type="entry name" value="HAMP_dom"/>
</dbReference>
<evidence type="ECO:0000256" key="3">
    <source>
        <dbReference type="ARBA" id="ARBA00012438"/>
    </source>
</evidence>
<keyword evidence="14" id="KW-1185">Reference proteome</keyword>
<feature type="domain" description="HAMP" evidence="12">
    <location>
        <begin position="180"/>
        <end position="233"/>
    </location>
</feature>
<keyword evidence="5" id="KW-0808">Transferase</keyword>
<dbReference type="InterPro" id="IPR003661">
    <property type="entry name" value="HisK_dim/P_dom"/>
</dbReference>
<feature type="transmembrane region" description="Helical" evidence="9">
    <location>
        <begin position="12"/>
        <end position="34"/>
    </location>
</feature>
<protein>
    <recommendedName>
        <fullName evidence="3">histidine kinase</fullName>
        <ecNumber evidence="3">2.7.13.3</ecNumber>
    </recommendedName>
</protein>
<dbReference type="InterPro" id="IPR036890">
    <property type="entry name" value="HATPase_C_sf"/>
</dbReference>
<evidence type="ECO:0000256" key="7">
    <source>
        <dbReference type="ARBA" id="ARBA00023136"/>
    </source>
</evidence>
<dbReference type="CDD" id="cd00082">
    <property type="entry name" value="HisKA"/>
    <property type="match status" value="1"/>
</dbReference>
<dbReference type="Pfam" id="PF02518">
    <property type="entry name" value="HATPase_c"/>
    <property type="match status" value="1"/>
</dbReference>
<dbReference type="SUPFAM" id="SSF158472">
    <property type="entry name" value="HAMP domain-like"/>
    <property type="match status" value="1"/>
</dbReference>
<dbReference type="GO" id="GO:0000156">
    <property type="term" value="F:phosphorelay response regulator activity"/>
    <property type="evidence" value="ECO:0007669"/>
    <property type="project" value="TreeGrafter"/>
</dbReference>
<accession>A0A840TJ02</accession>
<dbReference type="Proteomes" id="UP000557307">
    <property type="component" value="Unassembled WGS sequence"/>
</dbReference>
<reference evidence="13 14" key="1">
    <citation type="submission" date="2020-08" db="EMBL/GenBank/DDBJ databases">
        <title>Genomic Encyclopedia of Type Strains, Phase IV (KMG-IV): sequencing the most valuable type-strain genomes for metagenomic binning, comparative biology and taxonomic classification.</title>
        <authorList>
            <person name="Goeker M."/>
        </authorList>
    </citation>
    <scope>NUCLEOTIDE SEQUENCE [LARGE SCALE GENOMIC DNA]</scope>
    <source>
        <strain evidence="13 14">DSM 105074</strain>
    </source>
</reference>
<dbReference type="EMBL" id="JACHGF010000002">
    <property type="protein sequence ID" value="MBB5282905.1"/>
    <property type="molecule type" value="Genomic_DNA"/>
</dbReference>
<dbReference type="SUPFAM" id="SSF55785">
    <property type="entry name" value="PYP-like sensor domain (PAS domain)"/>
    <property type="match status" value="1"/>
</dbReference>
<dbReference type="InterPro" id="IPR036097">
    <property type="entry name" value="HisK_dim/P_sf"/>
</dbReference>
<dbReference type="InterPro" id="IPR004358">
    <property type="entry name" value="Sig_transdc_His_kin-like_C"/>
</dbReference>
<dbReference type="Pfam" id="PF17152">
    <property type="entry name" value="CHASE8"/>
    <property type="match status" value="1"/>
</dbReference>
<feature type="coiled-coil region" evidence="8">
    <location>
        <begin position="228"/>
        <end position="263"/>
    </location>
</feature>
<dbReference type="Pfam" id="PF00512">
    <property type="entry name" value="HisKA"/>
    <property type="match status" value="1"/>
</dbReference>
<dbReference type="RefSeq" id="WP_184171860.1">
    <property type="nucleotide sequence ID" value="NZ_JACHGF010000002.1"/>
</dbReference>
<keyword evidence="7 9" id="KW-0472">Membrane</keyword>
<dbReference type="InterPro" id="IPR050351">
    <property type="entry name" value="BphY/WalK/GraS-like"/>
</dbReference>
<dbReference type="GO" id="GO:0016020">
    <property type="term" value="C:membrane"/>
    <property type="evidence" value="ECO:0007669"/>
    <property type="project" value="UniProtKB-SubCell"/>
</dbReference>
<dbReference type="GO" id="GO:0007234">
    <property type="term" value="P:osmosensory signaling via phosphorelay pathway"/>
    <property type="evidence" value="ECO:0007669"/>
    <property type="project" value="TreeGrafter"/>
</dbReference>
<keyword evidence="9" id="KW-1133">Transmembrane helix</keyword>
<evidence type="ECO:0000259" key="10">
    <source>
        <dbReference type="PROSITE" id="PS50109"/>
    </source>
</evidence>
<dbReference type="CDD" id="cd00130">
    <property type="entry name" value="PAS"/>
    <property type="match status" value="1"/>
</dbReference>
<evidence type="ECO:0000259" key="12">
    <source>
        <dbReference type="PROSITE" id="PS50885"/>
    </source>
</evidence>
<comment type="subcellular location">
    <subcellularLocation>
        <location evidence="2">Membrane</location>
    </subcellularLocation>
</comment>
<dbReference type="Gene3D" id="6.10.340.10">
    <property type="match status" value="1"/>
</dbReference>
<dbReference type="AlphaFoldDB" id="A0A840TJ02"/>
<comment type="caution">
    <text evidence="13">The sequence shown here is derived from an EMBL/GenBank/DDBJ whole genome shotgun (WGS) entry which is preliminary data.</text>
</comment>
<dbReference type="Gene3D" id="1.10.287.130">
    <property type="match status" value="1"/>
</dbReference>
<dbReference type="Pfam" id="PF00672">
    <property type="entry name" value="HAMP"/>
    <property type="match status" value="1"/>
</dbReference>
<dbReference type="PRINTS" id="PR00344">
    <property type="entry name" value="BCTRLSENSOR"/>
</dbReference>
<sequence length="635" mass="71484">MKRSDSSIQKKLMRVMLLTSGAVLFLTCTSYFVYEIVTFRQVTEAQLVIVGKMIATNSTAALAFDDSGEGEEILHALQADPQIVAAGLYDGRGKLFSRYPDSLSYLNFPAAPRGDGYAFSRSHLEGFQPVVQGDKRLGTLYLKMELSAVYQRLQLYGLIAFGVIGFSFLLAYTLSRELQKVISEPILSLAQTARVVSQRFDYSVRAKKIGNDELGLLTDAFNTMLGQIEAQNQEIRTFNQSLEQKVRERTHELELANQELKRKNEFVRTIIHSSVQIIAVLDQQMRYTAINKSFEQLYRVDRQQVVGRSLTEVFPQTKDTQVERDIREALRGNPVHHAVARSAVIPGYFETHFIPLKEKEDVYGVLLVSHDITRIIEVNDQLKKANQELIRSNQDLGQFAYVASHDLQEPLRKIQVFAELLRHKRHDETETQRYLEKVHAASGRMTTLIQDVLSYSRLARTEESLVETNLNAILDQVKSDFDLLIQQKGATIICSNLPVVKGIPAQLGQLFANLISNALKFNRQNPLIRITVRELPESSRALYESLSQAQAYWEIQVIDNGIGFESQYSQQIFTIFQRLNNQQTYSGTGIGLALCRKIVENHQGVIVASSEPGKGATFTVVLPQCIAGIAAPSSE</sequence>
<keyword evidence="6" id="KW-0418">Kinase</keyword>
<dbReference type="NCBIfam" id="TIGR00229">
    <property type="entry name" value="sensory_box"/>
    <property type="match status" value="1"/>
</dbReference>
<dbReference type="CDD" id="cd06225">
    <property type="entry name" value="HAMP"/>
    <property type="match status" value="1"/>
</dbReference>
<evidence type="ECO:0000256" key="4">
    <source>
        <dbReference type="ARBA" id="ARBA00022553"/>
    </source>
</evidence>
<dbReference type="SMART" id="SM00091">
    <property type="entry name" value="PAS"/>
    <property type="match status" value="1"/>
</dbReference>
<evidence type="ECO:0000259" key="11">
    <source>
        <dbReference type="PROSITE" id="PS50112"/>
    </source>
</evidence>
<dbReference type="SMART" id="SM00387">
    <property type="entry name" value="HATPase_c"/>
    <property type="match status" value="1"/>
</dbReference>
<gene>
    <name evidence="13" type="ORF">HNQ92_001031</name>
</gene>
<evidence type="ECO:0000313" key="13">
    <source>
        <dbReference type="EMBL" id="MBB5282905.1"/>
    </source>
</evidence>
<evidence type="ECO:0000313" key="14">
    <source>
        <dbReference type="Proteomes" id="UP000557307"/>
    </source>
</evidence>
<dbReference type="GO" id="GO:0000155">
    <property type="term" value="F:phosphorelay sensor kinase activity"/>
    <property type="evidence" value="ECO:0007669"/>
    <property type="project" value="InterPro"/>
</dbReference>
<dbReference type="EC" id="2.7.13.3" evidence="3"/>
<dbReference type="PROSITE" id="PS50885">
    <property type="entry name" value="HAMP"/>
    <property type="match status" value="1"/>
</dbReference>
<organism evidence="13 14">
    <name type="scientific">Rhabdobacter roseus</name>
    <dbReference type="NCBI Taxonomy" id="1655419"/>
    <lineage>
        <taxon>Bacteria</taxon>
        <taxon>Pseudomonadati</taxon>
        <taxon>Bacteroidota</taxon>
        <taxon>Cytophagia</taxon>
        <taxon>Cytophagales</taxon>
        <taxon>Cytophagaceae</taxon>
        <taxon>Rhabdobacter</taxon>
    </lineage>
</organism>